<proteinExistence type="predicted"/>
<feature type="transmembrane region" description="Helical" evidence="1">
    <location>
        <begin position="34"/>
        <end position="51"/>
    </location>
</feature>
<sequence>MWQTVLKPSYFLIKCMAAFYLILALLLIDQFIANQWLWGIALVVIISYWEFRRSYQSLRSLYGDIVLIHDKRQIYWHKQRWQLYRPPLMLQFAIVLNLQSLRNRRYITLCLVYDQLPRSEWRSLCYRLHNFFK</sequence>
<evidence type="ECO:0008006" key="4">
    <source>
        <dbReference type="Google" id="ProtNLM"/>
    </source>
</evidence>
<keyword evidence="3" id="KW-1185">Reference proteome</keyword>
<dbReference type="AlphaFoldDB" id="A0AB94IDF5"/>
<dbReference type="Proteomes" id="UP000506160">
    <property type="component" value="Unassembled WGS sequence"/>
</dbReference>
<accession>A0AB94IDF5</accession>
<dbReference type="InterPro" id="IPR009883">
    <property type="entry name" value="YgfX"/>
</dbReference>
<dbReference type="RefSeq" id="WP_024495780.1">
    <property type="nucleotide sequence ID" value="NZ_AWGA01000036.1"/>
</dbReference>
<protein>
    <recommendedName>
        <fullName evidence="4">Toxin CptA</fullName>
    </recommendedName>
</protein>
<keyword evidence="1" id="KW-0812">Transmembrane</keyword>
<comment type="caution">
    <text evidence="2">The sequence shown here is derived from an EMBL/GenBank/DDBJ whole genome shotgun (WGS) entry which is preliminary data.</text>
</comment>
<reference evidence="2 3" key="1">
    <citation type="journal article" date="2014" name="Appl. Environ. Microbiol.">
        <title>Genomic features of a bumble bee symbiont reflect its host environment.</title>
        <authorList>
            <person name="Martinson V.G."/>
            <person name="Magoc T."/>
            <person name="Koch H."/>
            <person name="Salzberg S.L."/>
            <person name="Moran N.A."/>
        </authorList>
    </citation>
    <scope>NUCLEOTIDE SEQUENCE [LARGE SCALE GENOMIC DNA]</scope>
    <source>
        <strain evidence="2 3">Bimp</strain>
    </source>
</reference>
<evidence type="ECO:0000313" key="2">
    <source>
        <dbReference type="EMBL" id="TEA27497.1"/>
    </source>
</evidence>
<gene>
    <name evidence="2" type="ORF">O970_03490</name>
</gene>
<name>A0AB94IDF5_9GAMM</name>
<dbReference type="Pfam" id="PF07254">
    <property type="entry name" value="Cpta_toxin"/>
    <property type="match status" value="1"/>
</dbReference>
<evidence type="ECO:0000256" key="1">
    <source>
        <dbReference type="SAM" id="Phobius"/>
    </source>
</evidence>
<organism evidence="2 3">
    <name type="scientific">Candidatus Schmidhempelia bombi str. Bimp</name>
    <dbReference type="NCBI Taxonomy" id="1387197"/>
    <lineage>
        <taxon>Bacteria</taxon>
        <taxon>Pseudomonadati</taxon>
        <taxon>Pseudomonadota</taxon>
        <taxon>Gammaproteobacteria</taxon>
        <taxon>Orbales</taxon>
        <taxon>Orbaceae</taxon>
        <taxon>Candidatus Schmidhempelia</taxon>
    </lineage>
</organism>
<feature type="transmembrane region" description="Helical" evidence="1">
    <location>
        <begin position="9"/>
        <end position="28"/>
    </location>
</feature>
<keyword evidence="1" id="KW-1133">Transmembrane helix</keyword>
<dbReference type="EMBL" id="AWGA01000036">
    <property type="protein sequence ID" value="TEA27497.1"/>
    <property type="molecule type" value="Genomic_DNA"/>
</dbReference>
<keyword evidence="1" id="KW-0472">Membrane</keyword>
<evidence type="ECO:0000313" key="3">
    <source>
        <dbReference type="Proteomes" id="UP000506160"/>
    </source>
</evidence>